<accession>A0A7Y9G6L7</accession>
<keyword evidence="2" id="KW-1185">Reference proteome</keyword>
<sequence>MATGTPEEAVTEQGARTIGSVQLALITGLMAQWMTDPEHAPTDTEVVEGLEALNSALA</sequence>
<dbReference type="AlphaFoldDB" id="A0A7Y9G6L7"/>
<name>A0A7Y9G6L7_9ACTN</name>
<evidence type="ECO:0000313" key="1">
    <source>
        <dbReference type="EMBL" id="NYE10856.1"/>
    </source>
</evidence>
<proteinExistence type="predicted"/>
<protein>
    <recommendedName>
        <fullName evidence="3">MftR C-terminal domain-containing protein</fullName>
    </recommendedName>
</protein>
<gene>
    <name evidence="1" type="ORF">BJ999_001152</name>
</gene>
<dbReference type="EMBL" id="JACCBT010000001">
    <property type="protein sequence ID" value="NYE10856.1"/>
    <property type="molecule type" value="Genomic_DNA"/>
</dbReference>
<evidence type="ECO:0000313" key="2">
    <source>
        <dbReference type="Proteomes" id="UP000591272"/>
    </source>
</evidence>
<dbReference type="Proteomes" id="UP000591272">
    <property type="component" value="Unassembled WGS sequence"/>
</dbReference>
<organism evidence="1 2">
    <name type="scientific">Actinomadura citrea</name>
    <dbReference type="NCBI Taxonomy" id="46158"/>
    <lineage>
        <taxon>Bacteria</taxon>
        <taxon>Bacillati</taxon>
        <taxon>Actinomycetota</taxon>
        <taxon>Actinomycetes</taxon>
        <taxon>Streptosporangiales</taxon>
        <taxon>Thermomonosporaceae</taxon>
        <taxon>Actinomadura</taxon>
    </lineage>
</organism>
<dbReference type="RefSeq" id="WP_218936464.1">
    <property type="nucleotide sequence ID" value="NZ_BMRD01000006.1"/>
</dbReference>
<reference evidence="1 2" key="1">
    <citation type="submission" date="2020-07" db="EMBL/GenBank/DDBJ databases">
        <title>Sequencing the genomes of 1000 actinobacteria strains.</title>
        <authorList>
            <person name="Klenk H.-P."/>
        </authorList>
    </citation>
    <scope>NUCLEOTIDE SEQUENCE [LARGE SCALE GENOMIC DNA]</scope>
    <source>
        <strain evidence="1 2">DSM 43461</strain>
    </source>
</reference>
<comment type="caution">
    <text evidence="1">The sequence shown here is derived from an EMBL/GenBank/DDBJ whole genome shotgun (WGS) entry which is preliminary data.</text>
</comment>
<evidence type="ECO:0008006" key="3">
    <source>
        <dbReference type="Google" id="ProtNLM"/>
    </source>
</evidence>